<evidence type="ECO:0000313" key="2">
    <source>
        <dbReference type="EMBL" id="MED6152682.1"/>
    </source>
</evidence>
<proteinExistence type="predicted"/>
<dbReference type="EMBL" id="JASCZI010092700">
    <property type="protein sequence ID" value="MED6152682.1"/>
    <property type="molecule type" value="Genomic_DNA"/>
</dbReference>
<keyword evidence="1" id="KW-0472">Membrane</keyword>
<protein>
    <submittedName>
        <fullName evidence="2">Uncharacterized protein</fullName>
    </submittedName>
</protein>
<name>A0ABU6TW31_9FABA</name>
<reference evidence="2 3" key="1">
    <citation type="journal article" date="2023" name="Plants (Basel)">
        <title>Bridging the Gap: Combining Genomics and Transcriptomics Approaches to Understand Stylosanthes scabra, an Orphan Legume from the Brazilian Caatinga.</title>
        <authorList>
            <person name="Ferreira-Neto J.R.C."/>
            <person name="da Silva M.D."/>
            <person name="Binneck E."/>
            <person name="de Melo N.F."/>
            <person name="da Silva R.H."/>
            <person name="de Melo A.L.T.M."/>
            <person name="Pandolfi V."/>
            <person name="Bustamante F.O."/>
            <person name="Brasileiro-Vidal A.C."/>
            <person name="Benko-Iseppon A.M."/>
        </authorList>
    </citation>
    <scope>NUCLEOTIDE SEQUENCE [LARGE SCALE GENOMIC DNA]</scope>
    <source>
        <tissue evidence="2">Leaves</tissue>
    </source>
</reference>
<sequence length="153" mass="17304">MYALALKGKTSPDLLTALSSSLTPQVVFCFPFSGSHDISIQAFGLSNLLLFWLICLIEGAIYYRLSIEQSRVFTLKLPNSKLLEDKQPLKFGVGSLYSSTPMASSSALVSVFDEPRFRKEFNQQLFESHARRRKVIPEVGFNLDEDEYPQIME</sequence>
<dbReference type="Proteomes" id="UP001341840">
    <property type="component" value="Unassembled WGS sequence"/>
</dbReference>
<keyword evidence="1" id="KW-1133">Transmembrane helix</keyword>
<comment type="caution">
    <text evidence="2">The sequence shown here is derived from an EMBL/GenBank/DDBJ whole genome shotgun (WGS) entry which is preliminary data.</text>
</comment>
<keyword evidence="3" id="KW-1185">Reference proteome</keyword>
<keyword evidence="1" id="KW-0812">Transmembrane</keyword>
<gene>
    <name evidence="2" type="ORF">PIB30_094369</name>
</gene>
<evidence type="ECO:0000256" key="1">
    <source>
        <dbReference type="SAM" id="Phobius"/>
    </source>
</evidence>
<evidence type="ECO:0000313" key="3">
    <source>
        <dbReference type="Proteomes" id="UP001341840"/>
    </source>
</evidence>
<accession>A0ABU6TW31</accession>
<feature type="transmembrane region" description="Helical" evidence="1">
    <location>
        <begin position="39"/>
        <end position="63"/>
    </location>
</feature>
<organism evidence="2 3">
    <name type="scientific">Stylosanthes scabra</name>
    <dbReference type="NCBI Taxonomy" id="79078"/>
    <lineage>
        <taxon>Eukaryota</taxon>
        <taxon>Viridiplantae</taxon>
        <taxon>Streptophyta</taxon>
        <taxon>Embryophyta</taxon>
        <taxon>Tracheophyta</taxon>
        <taxon>Spermatophyta</taxon>
        <taxon>Magnoliopsida</taxon>
        <taxon>eudicotyledons</taxon>
        <taxon>Gunneridae</taxon>
        <taxon>Pentapetalae</taxon>
        <taxon>rosids</taxon>
        <taxon>fabids</taxon>
        <taxon>Fabales</taxon>
        <taxon>Fabaceae</taxon>
        <taxon>Papilionoideae</taxon>
        <taxon>50 kb inversion clade</taxon>
        <taxon>dalbergioids sensu lato</taxon>
        <taxon>Dalbergieae</taxon>
        <taxon>Pterocarpus clade</taxon>
        <taxon>Stylosanthes</taxon>
    </lineage>
</organism>